<organism evidence="2 3">
    <name type="scientific">Christensenella hongkongensis</name>
    <dbReference type="NCBI Taxonomy" id="270498"/>
    <lineage>
        <taxon>Bacteria</taxon>
        <taxon>Bacillati</taxon>
        <taxon>Bacillota</taxon>
        <taxon>Clostridia</taxon>
        <taxon>Christensenellales</taxon>
        <taxon>Christensenellaceae</taxon>
        <taxon>Christensenella</taxon>
    </lineage>
</organism>
<keyword evidence="3" id="KW-1185">Reference proteome</keyword>
<evidence type="ECO:0000313" key="1">
    <source>
        <dbReference type="EMBL" id="KKI51213.1"/>
    </source>
</evidence>
<accession>A0A0M2NM13</accession>
<proteinExistence type="predicted"/>
<protein>
    <submittedName>
        <fullName evidence="2">Uncharacterized protein</fullName>
    </submittedName>
</protein>
<evidence type="ECO:0000313" key="2">
    <source>
        <dbReference type="EMBL" id="KKI52011.1"/>
    </source>
</evidence>
<dbReference type="Proteomes" id="UP000034076">
    <property type="component" value="Unassembled WGS sequence"/>
</dbReference>
<sequence length="71" mass="8558">MFEKGVRYYTEGKLVLKVPFPEDQVYCRWCPWCRPQRGIDRHRCEITNEILYNIDFRGDGCPVEVEGMEER</sequence>
<comment type="caution">
    <text evidence="2">The sequence shown here is derived from an EMBL/GenBank/DDBJ whole genome shotgun (WGS) entry which is preliminary data.</text>
</comment>
<reference evidence="2 3" key="1">
    <citation type="submission" date="2015-04" db="EMBL/GenBank/DDBJ databases">
        <title>Draft genome sequence of bacteremic isolate Catabacter hongkongensis type strain HKU16T.</title>
        <authorList>
            <person name="Lau S.K."/>
            <person name="Teng J.L."/>
            <person name="Huang Y."/>
            <person name="Curreem S.O."/>
            <person name="Tsui S.K."/>
            <person name="Woo P.C."/>
        </authorList>
    </citation>
    <scope>NUCLEOTIDE SEQUENCE [LARGE SCALE GENOMIC DNA]</scope>
    <source>
        <strain evidence="2 3">HKU16</strain>
    </source>
</reference>
<name>A0A0M2NM13_9FIRM</name>
<dbReference type="AlphaFoldDB" id="A0A0M2NM13"/>
<gene>
    <name evidence="2" type="ORF">CHK_0528</name>
    <name evidence="1" type="ORF">CHK_1600</name>
</gene>
<dbReference type="EMBL" id="LAYJ01000088">
    <property type="protein sequence ID" value="KKI51213.1"/>
    <property type="molecule type" value="Genomic_DNA"/>
</dbReference>
<dbReference type="EMBL" id="LAYJ01000047">
    <property type="protein sequence ID" value="KKI52011.1"/>
    <property type="molecule type" value="Genomic_DNA"/>
</dbReference>
<dbReference type="OrthoDB" id="2112862at2"/>
<dbReference type="RefSeq" id="WP_046442471.1">
    <property type="nucleotide sequence ID" value="NZ_LAYJ01000047.1"/>
</dbReference>
<evidence type="ECO:0000313" key="3">
    <source>
        <dbReference type="Proteomes" id="UP000034076"/>
    </source>
</evidence>
<dbReference type="STRING" id="270498.CHK_0528"/>